<sequence>MSTGFADNRADRLSRNLAGVVFNPVKEPIIWYPREQAISRRREHPAICHRLALRYVNHVSMKEEFQWNIVCSAVQA</sequence>
<proteinExistence type="predicted"/>
<protein>
    <submittedName>
        <fullName evidence="1">Uncharacterized protein</fullName>
    </submittedName>
</protein>
<dbReference type="RefSeq" id="WP_105006706.1">
    <property type="nucleotide sequence ID" value="NZ_CP025012.1"/>
</dbReference>
<evidence type="ECO:0000313" key="2">
    <source>
        <dbReference type="Proteomes" id="UP000238523"/>
    </source>
</evidence>
<evidence type="ECO:0000313" key="1">
    <source>
        <dbReference type="EMBL" id="AUW43393.1"/>
    </source>
</evidence>
<accession>A0A2K9Z581</accession>
<dbReference type="EMBL" id="CP025012">
    <property type="protein sequence ID" value="AUW43393.1"/>
    <property type="molecule type" value="Genomic_DNA"/>
</dbReference>
<reference evidence="1 2" key="1">
    <citation type="submission" date="2017-11" db="EMBL/GenBank/DDBJ databases">
        <title>Complete genome of Rhizobium leguminosarum Norway, an ineffective micro-symbiont.</title>
        <authorList>
            <person name="Hoffrichter A."/>
            <person name="Liang J."/>
            <person name="Brachmann A."/>
            <person name="Marin M."/>
        </authorList>
    </citation>
    <scope>NUCLEOTIDE SEQUENCE [LARGE SCALE GENOMIC DNA]</scope>
    <source>
        <strain evidence="1 2">Norway</strain>
    </source>
</reference>
<dbReference type="Proteomes" id="UP000238523">
    <property type="component" value="Chromosome"/>
</dbReference>
<name>A0A2K9Z581_RHILE</name>
<organism evidence="1 2">
    <name type="scientific">Rhizobium leguminosarum</name>
    <dbReference type="NCBI Taxonomy" id="384"/>
    <lineage>
        <taxon>Bacteria</taxon>
        <taxon>Pseudomonadati</taxon>
        <taxon>Pseudomonadota</taxon>
        <taxon>Alphaproteobacteria</taxon>
        <taxon>Hyphomicrobiales</taxon>
        <taxon>Rhizobiaceae</taxon>
        <taxon>Rhizobium/Agrobacterium group</taxon>
        <taxon>Rhizobium</taxon>
    </lineage>
</organism>
<gene>
    <name evidence="1" type="ORF">CUJ84_Chr003049</name>
</gene>
<dbReference type="AlphaFoldDB" id="A0A2K9Z581"/>